<organism evidence="3">
    <name type="scientific">mine drainage metagenome</name>
    <dbReference type="NCBI Taxonomy" id="410659"/>
    <lineage>
        <taxon>unclassified sequences</taxon>
        <taxon>metagenomes</taxon>
        <taxon>ecological metagenomes</taxon>
    </lineage>
</organism>
<evidence type="ECO:0000256" key="1">
    <source>
        <dbReference type="ARBA" id="ARBA00022679"/>
    </source>
</evidence>
<gene>
    <name evidence="3" type="ORF">CARN1_0717</name>
</gene>
<dbReference type="EC" id="2.5.1.54" evidence="3"/>
<dbReference type="PANTHER" id="PTHR43018:SF1">
    <property type="entry name" value="PROTEIN AROA(G)"/>
    <property type="match status" value="1"/>
</dbReference>
<name>E6PIE7_9ZZZZ</name>
<proteinExistence type="predicted"/>
<dbReference type="GO" id="GO:0016832">
    <property type="term" value="F:aldehyde-lyase activity"/>
    <property type="evidence" value="ECO:0007669"/>
    <property type="project" value="InterPro"/>
</dbReference>
<dbReference type="InterPro" id="IPR006218">
    <property type="entry name" value="DAHP1/KDSA"/>
</dbReference>
<dbReference type="NCBIfam" id="NF009239">
    <property type="entry name" value="PRK12595.1"/>
    <property type="match status" value="1"/>
</dbReference>
<dbReference type="GO" id="GO:0009073">
    <property type="term" value="P:aromatic amino acid family biosynthetic process"/>
    <property type="evidence" value="ECO:0007669"/>
    <property type="project" value="InterPro"/>
</dbReference>
<dbReference type="SUPFAM" id="SSF51569">
    <property type="entry name" value="Aldolase"/>
    <property type="match status" value="1"/>
</dbReference>
<dbReference type="Gene3D" id="3.20.20.70">
    <property type="entry name" value="Aldolase class I"/>
    <property type="match status" value="1"/>
</dbReference>
<feature type="domain" description="DAHP synthetase I/KDSA" evidence="2">
    <location>
        <begin position="38"/>
        <end position="272"/>
    </location>
</feature>
<dbReference type="InterPro" id="IPR052899">
    <property type="entry name" value="Class-I_DAHP_synthase"/>
</dbReference>
<dbReference type="AlphaFoldDB" id="E6PIE7"/>
<dbReference type="Pfam" id="PF00793">
    <property type="entry name" value="DAHP_synth_1"/>
    <property type="match status" value="1"/>
</dbReference>
<accession>E6PIE7</accession>
<dbReference type="GO" id="GO:0003849">
    <property type="term" value="F:3-deoxy-7-phosphoheptulonate synthase activity"/>
    <property type="evidence" value="ECO:0007669"/>
    <property type="project" value="UniProtKB-EC"/>
</dbReference>
<dbReference type="NCBIfam" id="TIGR01361">
    <property type="entry name" value="DAHP_synth_Bsub"/>
    <property type="match status" value="1"/>
</dbReference>
<protein>
    <submittedName>
        <fullName evidence="3">Phospho-2-dehydro-3-deoxyheptonate aldolase</fullName>
        <ecNumber evidence="3">2.5.1.54</ecNumber>
    </submittedName>
</protein>
<dbReference type="NCBIfam" id="NF006421">
    <property type="entry name" value="PRK08673.1"/>
    <property type="match status" value="1"/>
</dbReference>
<evidence type="ECO:0000313" key="3">
    <source>
        <dbReference type="EMBL" id="CBH76237.1"/>
    </source>
</evidence>
<keyword evidence="1 3" id="KW-0808">Transferase</keyword>
<dbReference type="PANTHER" id="PTHR43018">
    <property type="entry name" value="PHOSPHO-2-DEHYDRO-3-DEOXYHEPTONATE ALDOLASE"/>
    <property type="match status" value="1"/>
</dbReference>
<evidence type="ECO:0000259" key="2">
    <source>
        <dbReference type="Pfam" id="PF00793"/>
    </source>
</evidence>
<dbReference type="EMBL" id="CABL01000019">
    <property type="protein sequence ID" value="CBH76237.1"/>
    <property type="molecule type" value="Genomic_DNA"/>
</dbReference>
<dbReference type="InterPro" id="IPR013785">
    <property type="entry name" value="Aldolase_TIM"/>
</dbReference>
<dbReference type="InterPro" id="IPR006268">
    <property type="entry name" value="DAHP_syn_2"/>
</dbReference>
<comment type="caution">
    <text evidence="3">The sequence shown here is derived from an EMBL/GenBank/DDBJ whole genome shotgun (WGS) entry which is preliminary data.</text>
</comment>
<reference evidence="3" key="1">
    <citation type="submission" date="2009-10" db="EMBL/GenBank/DDBJ databases">
        <title>Diversity of trophic interactions inside an arsenic-rich microbial ecosystem.</title>
        <authorList>
            <person name="Bertin P.N."/>
            <person name="Heinrich-Salmeron A."/>
            <person name="Pelletier E."/>
            <person name="Goulhen-Chollet F."/>
            <person name="Arsene-Ploetze F."/>
            <person name="Gallien S."/>
            <person name="Calteau A."/>
            <person name="Vallenet D."/>
            <person name="Casiot C."/>
            <person name="Chane-Woon-Ming B."/>
            <person name="Giloteaux L."/>
            <person name="Barakat M."/>
            <person name="Bonnefoy V."/>
            <person name="Bruneel O."/>
            <person name="Chandler M."/>
            <person name="Cleiss J."/>
            <person name="Duran R."/>
            <person name="Elbaz-Poulichet F."/>
            <person name="Fonknechten N."/>
            <person name="Lauga B."/>
            <person name="Mornico D."/>
            <person name="Ortet P."/>
            <person name="Schaeffer C."/>
            <person name="Siguier P."/>
            <person name="Alexander Thil Smith A."/>
            <person name="Van Dorsselaer A."/>
            <person name="Weissenbach J."/>
            <person name="Medigue C."/>
            <person name="Le Paslier D."/>
        </authorList>
    </citation>
    <scope>NUCLEOTIDE SEQUENCE</scope>
</reference>
<sequence>MNGRPLPPSRDLRLVHVDARERQSVVSLRGTGGPSFGGEELAICAGPCAVESYEQIVATAAAVAGAGANVLRGGAYKPRTSPYSFQGLGRDGLAMMREAADLYGLAVVTEVLDPRDAAIVAESADMLQIGARNMQNTALLRAVGETGKPVLLKRGLAATVDEWLLAAEYIALTGNEQIVLCERGIRSFDPSTRNLLDLSVVPLLARRTHLPAIVDPSHGTGIAALVAPMGLAAVAAGAAGIMVEVHPDPASAVSDGMQSLTFAEFESFMESMPAVAAAVGRSLPKRFAGATLNAPPPS</sequence>